<dbReference type="KEGG" id="tsn:W908_07020"/>
<dbReference type="SFLD" id="SFLDG01129">
    <property type="entry name" value="C1.5:_HAD__Beta-PGM__Phosphata"/>
    <property type="match status" value="1"/>
</dbReference>
<dbReference type="InterPro" id="IPR050155">
    <property type="entry name" value="HAD-like_hydrolase_sf"/>
</dbReference>
<keyword evidence="2" id="KW-1185">Reference proteome</keyword>
<protein>
    <submittedName>
        <fullName evidence="1">Haloacid dehalogenase</fullName>
    </submittedName>
</protein>
<organism evidence="1 2">
    <name type="scientific">Candidatus Pseudothioglobus singularis PS1</name>
    <dbReference type="NCBI Taxonomy" id="1125411"/>
    <lineage>
        <taxon>Bacteria</taxon>
        <taxon>Pseudomonadati</taxon>
        <taxon>Pseudomonadota</taxon>
        <taxon>Gammaproteobacteria</taxon>
        <taxon>Candidatus Pseudothioglobaceae</taxon>
        <taxon>Candidatus Pseudothioglobus</taxon>
    </lineage>
</organism>
<dbReference type="STRING" id="1125411.W908_07020"/>
<dbReference type="InterPro" id="IPR023214">
    <property type="entry name" value="HAD_sf"/>
</dbReference>
<dbReference type="SFLD" id="SFLDS00003">
    <property type="entry name" value="Haloacid_Dehalogenase"/>
    <property type="match status" value="1"/>
</dbReference>
<dbReference type="Gene3D" id="3.40.50.1000">
    <property type="entry name" value="HAD superfamily/HAD-like"/>
    <property type="match status" value="1"/>
</dbReference>
<reference evidence="1 2" key="1">
    <citation type="journal article" date="2015" name="Genome Announc.">
        <title>Genome Sequence of 'Candidatus Thioglobus singularis' Strain PS1, a Mixotroph from the SUP05 Clade of Marine Gammaproteobacteria.</title>
        <authorList>
            <person name="Marshall K.T."/>
            <person name="Morris R.M."/>
        </authorList>
    </citation>
    <scope>NUCLEOTIDE SEQUENCE [LARGE SCALE GENOMIC DNA]</scope>
    <source>
        <strain evidence="1 2">PS1</strain>
    </source>
</reference>
<proteinExistence type="predicted"/>
<evidence type="ECO:0000313" key="2">
    <source>
        <dbReference type="Proteomes" id="UP000068905"/>
    </source>
</evidence>
<name>A0A0M4LQH6_9GAMM</name>
<dbReference type="RefSeq" id="WP_053820504.1">
    <property type="nucleotide sequence ID" value="NZ_CP006911.1"/>
</dbReference>
<dbReference type="EMBL" id="CP006911">
    <property type="protein sequence ID" value="ALE02297.1"/>
    <property type="molecule type" value="Genomic_DNA"/>
</dbReference>
<dbReference type="InterPro" id="IPR023198">
    <property type="entry name" value="PGP-like_dom2"/>
</dbReference>
<dbReference type="GO" id="GO:0005829">
    <property type="term" value="C:cytosol"/>
    <property type="evidence" value="ECO:0007669"/>
    <property type="project" value="TreeGrafter"/>
</dbReference>
<dbReference type="InterPro" id="IPR041492">
    <property type="entry name" value="HAD_2"/>
</dbReference>
<dbReference type="GO" id="GO:0004713">
    <property type="term" value="F:protein tyrosine kinase activity"/>
    <property type="evidence" value="ECO:0007669"/>
    <property type="project" value="TreeGrafter"/>
</dbReference>
<dbReference type="InterPro" id="IPR036412">
    <property type="entry name" value="HAD-like_sf"/>
</dbReference>
<dbReference type="Proteomes" id="UP000068905">
    <property type="component" value="Chromosome"/>
</dbReference>
<dbReference type="AlphaFoldDB" id="A0A0M4LQH6"/>
<dbReference type="PANTHER" id="PTHR43434">
    <property type="entry name" value="PHOSPHOGLYCOLATE PHOSPHATASE"/>
    <property type="match status" value="1"/>
</dbReference>
<dbReference type="OrthoDB" id="9792518at2"/>
<sequence length="222" mass="24760">MPVNLKNKSLKTVIFDLDGTLIDSSSSIVASFKSAFLSCGITPIKSLNSDIIGPPLVEILEQLSGTSNKKILDNLSAEFKSHYDTYGYKNTIVYPGIVQMLTEVKKSGLKIYIATNKRIYPTQKIINLLKWSDFFEGIYALDSISPPALSKGRLLSTIMKNNNLAKENTVYVGDREDDKTASFFSNIDFIMACWGYDNKEELLDTVNVLSPLDLINKLLNIK</sequence>
<dbReference type="SUPFAM" id="SSF56784">
    <property type="entry name" value="HAD-like"/>
    <property type="match status" value="1"/>
</dbReference>
<accession>A0A0M4LQH6</accession>
<dbReference type="Pfam" id="PF13419">
    <property type="entry name" value="HAD_2"/>
    <property type="match status" value="1"/>
</dbReference>
<gene>
    <name evidence="1" type="ORF">W908_07020</name>
</gene>
<dbReference type="Gene3D" id="1.10.150.240">
    <property type="entry name" value="Putative phosphatase, domain 2"/>
    <property type="match status" value="1"/>
</dbReference>
<dbReference type="PANTHER" id="PTHR43434:SF20">
    <property type="entry name" value="5'-NUCLEOTIDASE"/>
    <property type="match status" value="1"/>
</dbReference>
<evidence type="ECO:0000313" key="1">
    <source>
        <dbReference type="EMBL" id="ALE02297.1"/>
    </source>
</evidence>